<dbReference type="Proteomes" id="UP000318242">
    <property type="component" value="Unassembled WGS sequence"/>
</dbReference>
<comment type="subcellular location">
    <subcellularLocation>
        <location evidence="9">Cell inner membrane</location>
        <topology evidence="9">Single-pass type II membrane protein</topology>
    </subcellularLocation>
    <subcellularLocation>
        <location evidence="1">Membrane</location>
    </subcellularLocation>
    <text evidence="9">Localizes to the division septum.</text>
</comment>
<dbReference type="Gene3D" id="3.10.20.310">
    <property type="entry name" value="membrane protein fhac"/>
    <property type="match status" value="1"/>
</dbReference>
<evidence type="ECO:0000256" key="2">
    <source>
        <dbReference type="ARBA" id="ARBA00022475"/>
    </source>
</evidence>
<organism evidence="11 12">
    <name type="scientific">Vibrio comitans NBRC 102076</name>
    <dbReference type="NCBI Taxonomy" id="1219078"/>
    <lineage>
        <taxon>Bacteria</taxon>
        <taxon>Pseudomonadati</taxon>
        <taxon>Pseudomonadota</taxon>
        <taxon>Gammaproteobacteria</taxon>
        <taxon>Vibrionales</taxon>
        <taxon>Vibrionaceae</taxon>
        <taxon>Vibrio</taxon>
    </lineage>
</organism>
<keyword evidence="12" id="KW-1185">Reference proteome</keyword>
<dbReference type="AlphaFoldDB" id="A0A4Y3INL4"/>
<comment type="caution">
    <text evidence="11">The sequence shown here is derived from an EMBL/GenBank/DDBJ whole genome shotgun (WGS) entry which is preliminary data.</text>
</comment>
<evidence type="ECO:0000256" key="7">
    <source>
        <dbReference type="ARBA" id="ARBA00023136"/>
    </source>
</evidence>
<protein>
    <recommendedName>
        <fullName evidence="9">Cell division protein FtsQ</fullName>
    </recommendedName>
</protein>
<dbReference type="Gene3D" id="3.40.50.11690">
    <property type="entry name" value="Cell division protein FtsQ/DivIB"/>
    <property type="match status" value="1"/>
</dbReference>
<comment type="similarity">
    <text evidence="9">Belongs to the FtsQ/DivIB family. FtsQ subfamily.</text>
</comment>
<reference evidence="11 12" key="1">
    <citation type="submission" date="2019-06" db="EMBL/GenBank/DDBJ databases">
        <title>Whole genome shotgun sequence of Vibrio comitans NBRC 102076.</title>
        <authorList>
            <person name="Hosoyama A."/>
            <person name="Uohara A."/>
            <person name="Ohji S."/>
            <person name="Ichikawa N."/>
        </authorList>
    </citation>
    <scope>NUCLEOTIDE SEQUENCE [LARGE SCALE GENOMIC DNA]</scope>
    <source>
        <strain evidence="11 12">NBRC 102076</strain>
    </source>
</reference>
<feature type="transmembrane region" description="Helical" evidence="9">
    <location>
        <begin position="24"/>
        <end position="45"/>
    </location>
</feature>
<evidence type="ECO:0000256" key="6">
    <source>
        <dbReference type="ARBA" id="ARBA00022989"/>
    </source>
</evidence>
<dbReference type="PANTHER" id="PTHR35851:SF1">
    <property type="entry name" value="CELL DIVISION PROTEIN FTSQ"/>
    <property type="match status" value="1"/>
</dbReference>
<dbReference type="PROSITE" id="PS51779">
    <property type="entry name" value="POTRA"/>
    <property type="match status" value="1"/>
</dbReference>
<dbReference type="HAMAP" id="MF_00911">
    <property type="entry name" value="FtsQ_subfam"/>
    <property type="match status" value="1"/>
</dbReference>
<dbReference type="InterPro" id="IPR005548">
    <property type="entry name" value="Cell_div_FtsQ/DivIB_C"/>
</dbReference>
<dbReference type="InterPro" id="IPR013685">
    <property type="entry name" value="POTRA_FtsQ_type"/>
</dbReference>
<dbReference type="GO" id="GO:0032153">
    <property type="term" value="C:cell division site"/>
    <property type="evidence" value="ECO:0007669"/>
    <property type="project" value="UniProtKB-UniRule"/>
</dbReference>
<feature type="domain" description="POTRA" evidence="10">
    <location>
        <begin position="51"/>
        <end position="121"/>
    </location>
</feature>
<dbReference type="InterPro" id="IPR045335">
    <property type="entry name" value="FtsQ_C_sf"/>
</dbReference>
<name>A0A4Y3INL4_9VIBR</name>
<dbReference type="Pfam" id="PF03799">
    <property type="entry name" value="FtsQ_DivIB_C"/>
    <property type="match status" value="1"/>
</dbReference>
<keyword evidence="7 9" id="KW-0472">Membrane</keyword>
<evidence type="ECO:0000259" key="10">
    <source>
        <dbReference type="PROSITE" id="PS51779"/>
    </source>
</evidence>
<keyword evidence="2 9" id="KW-1003">Cell membrane</keyword>
<dbReference type="OrthoDB" id="9790370at2"/>
<dbReference type="PANTHER" id="PTHR35851">
    <property type="entry name" value="CELL DIVISION PROTEIN FTSQ"/>
    <property type="match status" value="1"/>
</dbReference>
<dbReference type="GO" id="GO:0043093">
    <property type="term" value="P:FtsZ-dependent cytokinesis"/>
    <property type="evidence" value="ECO:0007669"/>
    <property type="project" value="UniProtKB-UniRule"/>
</dbReference>
<dbReference type="EMBL" id="BJLH01000006">
    <property type="protein sequence ID" value="GEA60320.1"/>
    <property type="molecule type" value="Genomic_DNA"/>
</dbReference>
<evidence type="ECO:0000256" key="1">
    <source>
        <dbReference type="ARBA" id="ARBA00004370"/>
    </source>
</evidence>
<sequence length="265" mass="30403">MESTLDVETECKQRPRFKFSWVDASFLLFVVALIVFGIFSTVAWMRDSGRLPLSQFVLEGDLEYVHSTDVQSVLSHIHPFGTFMTQDVNQLQTAVESLPWVASAAIRKQWPNTIKVFLMEHHPAAIWNGNALLNSNGQIFYADVGQLHQQDQEIVKLYGPETESEKVLDTWREIRPQFTGLGLQITSVVLNDRHAWQLILDNGIRLELGKDALEERIQRFVDLYHHMDERVQQISYIDLRYDTGAAIGWLSEDQRQESSNDQGNG</sequence>
<evidence type="ECO:0000256" key="5">
    <source>
        <dbReference type="ARBA" id="ARBA00022692"/>
    </source>
</evidence>
<keyword evidence="8 9" id="KW-0131">Cell cycle</keyword>
<proteinExistence type="inferred from homology"/>
<accession>A0A4Y3INL4</accession>
<evidence type="ECO:0000256" key="9">
    <source>
        <dbReference type="HAMAP-Rule" id="MF_00911"/>
    </source>
</evidence>
<gene>
    <name evidence="9 11" type="primary">ftsQ</name>
    <name evidence="11" type="ORF">VCO01S_15130</name>
</gene>
<evidence type="ECO:0000256" key="3">
    <source>
        <dbReference type="ARBA" id="ARBA00022519"/>
    </source>
</evidence>
<dbReference type="Pfam" id="PF08478">
    <property type="entry name" value="POTRA_1"/>
    <property type="match status" value="1"/>
</dbReference>
<dbReference type="InterPro" id="IPR026579">
    <property type="entry name" value="FtsQ"/>
</dbReference>
<keyword evidence="4 9" id="KW-0132">Cell division</keyword>
<dbReference type="RefSeq" id="WP_141270764.1">
    <property type="nucleotide sequence ID" value="NZ_BJLH01000006.1"/>
</dbReference>
<evidence type="ECO:0000256" key="8">
    <source>
        <dbReference type="ARBA" id="ARBA00023306"/>
    </source>
</evidence>
<comment type="function">
    <text evidence="9">Essential cell division protein. May link together the upstream cell division proteins, which are predominantly cytoplasmic, with the downstream cell division proteins, which are predominantly periplasmic. May control correct divisome assembly.</text>
</comment>
<keyword evidence="3 9" id="KW-0997">Cell inner membrane</keyword>
<keyword evidence="5 9" id="KW-0812">Transmembrane</keyword>
<keyword evidence="6 9" id="KW-1133">Transmembrane helix</keyword>
<dbReference type="InterPro" id="IPR034746">
    <property type="entry name" value="POTRA"/>
</dbReference>
<evidence type="ECO:0000313" key="12">
    <source>
        <dbReference type="Proteomes" id="UP000318242"/>
    </source>
</evidence>
<dbReference type="GO" id="GO:0090529">
    <property type="term" value="P:cell septum assembly"/>
    <property type="evidence" value="ECO:0007669"/>
    <property type="project" value="InterPro"/>
</dbReference>
<evidence type="ECO:0000313" key="11">
    <source>
        <dbReference type="EMBL" id="GEA60320.1"/>
    </source>
</evidence>
<evidence type="ECO:0000256" key="4">
    <source>
        <dbReference type="ARBA" id="ARBA00022618"/>
    </source>
</evidence>
<comment type="subunit">
    <text evidence="9">Part of a complex composed of FtsB, FtsL and FtsQ.</text>
</comment>
<dbReference type="GO" id="GO:0005886">
    <property type="term" value="C:plasma membrane"/>
    <property type="evidence" value="ECO:0007669"/>
    <property type="project" value="UniProtKB-SubCell"/>
</dbReference>